<gene>
    <name evidence="3" type="ORF">ABZV61_35300</name>
</gene>
<dbReference type="Proteomes" id="UP001550044">
    <property type="component" value="Unassembled WGS sequence"/>
</dbReference>
<keyword evidence="3" id="KW-0378">Hydrolase</keyword>
<dbReference type="SUPFAM" id="SSF53474">
    <property type="entry name" value="alpha/beta-Hydrolases"/>
    <property type="match status" value="1"/>
</dbReference>
<dbReference type="InterPro" id="IPR029058">
    <property type="entry name" value="AB_hydrolase_fold"/>
</dbReference>
<proteinExistence type="predicted"/>
<sequence length="274" mass="28384">MKRNMVLAAAAAASAIGLLLTTAAISNGQTVPNHSHGVKPTIVLVHGAWADGSSWSAVTERLQKQGYTVDVPPNPLRGVTTDSDNLRAFLDTIQGPIVLVGHSYGGMIISNAATGNHNIESLVYIDAYLPDTGESLGQLTEAEPGSALAVEDPSTVFNAVKIPNGGGNVDLYAKQSLFPQIFAAGIDRHTAAALAAGQRPLTGSALSDTSGIPAWKSIPSWTLIGTADKVLPPAEQRFMAARAGSHVVKIDAPHLSMVAQPSAVVDLITEAARS</sequence>
<dbReference type="GO" id="GO:0016787">
    <property type="term" value="F:hydrolase activity"/>
    <property type="evidence" value="ECO:0007669"/>
    <property type="project" value="UniProtKB-KW"/>
</dbReference>
<dbReference type="InterPro" id="IPR052897">
    <property type="entry name" value="Sec-Metab_Biosynth_Hydrolase"/>
</dbReference>
<feature type="domain" description="AB hydrolase-1" evidence="2">
    <location>
        <begin position="42"/>
        <end position="266"/>
    </location>
</feature>
<dbReference type="Pfam" id="PF12697">
    <property type="entry name" value="Abhydrolase_6"/>
    <property type="match status" value="1"/>
</dbReference>
<feature type="signal peptide" evidence="1">
    <location>
        <begin position="1"/>
        <end position="23"/>
    </location>
</feature>
<evidence type="ECO:0000256" key="1">
    <source>
        <dbReference type="SAM" id="SignalP"/>
    </source>
</evidence>
<keyword evidence="4" id="KW-1185">Reference proteome</keyword>
<dbReference type="PANTHER" id="PTHR37017">
    <property type="entry name" value="AB HYDROLASE-1 DOMAIN-CONTAINING PROTEIN-RELATED"/>
    <property type="match status" value="1"/>
</dbReference>
<accession>A0ABV2UJB1</accession>
<dbReference type="InterPro" id="IPR000073">
    <property type="entry name" value="AB_hydrolase_1"/>
</dbReference>
<keyword evidence="1" id="KW-0732">Signal</keyword>
<evidence type="ECO:0000259" key="2">
    <source>
        <dbReference type="Pfam" id="PF12697"/>
    </source>
</evidence>
<evidence type="ECO:0000313" key="3">
    <source>
        <dbReference type="EMBL" id="MET8437934.1"/>
    </source>
</evidence>
<name>A0ABV2UJB1_9ACTN</name>
<dbReference type="EMBL" id="JBEXIP010000047">
    <property type="protein sequence ID" value="MET8437934.1"/>
    <property type="molecule type" value="Genomic_DNA"/>
</dbReference>
<reference evidence="3 4" key="1">
    <citation type="submission" date="2024-06" db="EMBL/GenBank/DDBJ databases">
        <title>The Natural Products Discovery Center: Release of the First 8490 Sequenced Strains for Exploring Actinobacteria Biosynthetic Diversity.</title>
        <authorList>
            <person name="Kalkreuter E."/>
            <person name="Kautsar S.A."/>
            <person name="Yang D."/>
            <person name="Bader C.D."/>
            <person name="Teijaro C.N."/>
            <person name="Fluegel L."/>
            <person name="Davis C.M."/>
            <person name="Simpson J.R."/>
            <person name="Lauterbach L."/>
            <person name="Steele A.D."/>
            <person name="Gui C."/>
            <person name="Meng S."/>
            <person name="Li G."/>
            <person name="Viehrig K."/>
            <person name="Ye F."/>
            <person name="Su P."/>
            <person name="Kiefer A.F."/>
            <person name="Nichols A."/>
            <person name="Cepeda A.J."/>
            <person name="Yan W."/>
            <person name="Fan B."/>
            <person name="Jiang Y."/>
            <person name="Adhikari A."/>
            <person name="Zheng C.-J."/>
            <person name="Schuster L."/>
            <person name="Cowan T.M."/>
            <person name="Smanski M.J."/>
            <person name="Chevrette M.G."/>
            <person name="De Carvalho L.P.S."/>
            <person name="Shen B."/>
        </authorList>
    </citation>
    <scope>NUCLEOTIDE SEQUENCE [LARGE SCALE GENOMIC DNA]</scope>
    <source>
        <strain evidence="3 4">NPDC005137</strain>
    </source>
</reference>
<feature type="chain" id="PRO_5047301247" evidence="1">
    <location>
        <begin position="24"/>
        <end position="274"/>
    </location>
</feature>
<protein>
    <submittedName>
        <fullName evidence="3">Alpha/beta hydrolase</fullName>
    </submittedName>
</protein>
<comment type="caution">
    <text evidence="3">The sequence shown here is derived from an EMBL/GenBank/DDBJ whole genome shotgun (WGS) entry which is preliminary data.</text>
</comment>
<evidence type="ECO:0000313" key="4">
    <source>
        <dbReference type="Proteomes" id="UP001550044"/>
    </source>
</evidence>
<dbReference type="Gene3D" id="3.40.50.1820">
    <property type="entry name" value="alpha/beta hydrolase"/>
    <property type="match status" value="1"/>
</dbReference>
<organism evidence="3 4">
    <name type="scientific">Streptomyces sp. 900116325</name>
    <dbReference type="NCBI Taxonomy" id="3154295"/>
    <lineage>
        <taxon>Bacteria</taxon>
        <taxon>Bacillati</taxon>
        <taxon>Actinomycetota</taxon>
        <taxon>Actinomycetes</taxon>
        <taxon>Kitasatosporales</taxon>
        <taxon>Streptomycetaceae</taxon>
        <taxon>Streptomyces</taxon>
    </lineage>
</organism>
<dbReference type="PANTHER" id="PTHR37017:SF11">
    <property type="entry name" value="ESTERASE_LIPASE_THIOESTERASE DOMAIN-CONTAINING PROTEIN"/>
    <property type="match status" value="1"/>
</dbReference>
<dbReference type="RefSeq" id="WP_356712446.1">
    <property type="nucleotide sequence ID" value="NZ_JBEXIP010000047.1"/>
</dbReference>